<reference evidence="15" key="1">
    <citation type="journal article" date="2019" name="Sci. Rep.">
        <title>Draft genome of Tanacetum cinerariifolium, the natural source of mosquito coil.</title>
        <authorList>
            <person name="Yamashiro T."/>
            <person name="Shiraishi A."/>
            <person name="Satake H."/>
            <person name="Nakayama K."/>
        </authorList>
    </citation>
    <scope>NUCLEOTIDE SEQUENCE</scope>
</reference>
<sequence length="3150" mass="339460">MNTMLYERTSSGMSMDGAGLAWRAKQFWRTRGRKAAPLTAIVAVHGVLFWMMSNGMLNQAVQAVMPKVVNVSFVASPEPLKPEPTPPKTVPVVTKVPTFIPPMPVLPTPQTQPTITVAPPTPRTSEPSTPVATAPVSAPTPAPAAPAAPKTITGVEYIRAPQPVYPNIARRMGESGVVLLRVLIGEKGQAEQVVIQKSSGSTNLDEAGRQAVLRALYKPYIEDGKAIPVYALRGAATKTVREHGKSPQRSCGLFTRTLEVQAALDGVIEGLADDCTQQHLHTGHSTSVLGIPVIAVGGRELDQRDARIIFPFGEPRLERKAPQFLLLDRIAQHGGDTLEVQELGMGAALEVQRGRRIGCQFLVFQAVAGAEEPDVAQVVDLHRMHRACVAGAAVGVAGAEEAAWGAVDEVADFLDGNAGIRNHLRKPHMKGDAEVIRLLNAQLTNELTAINQYFLHARMYRHWGLEKIAKKEYEESIGEMKHADKLIDRILMLDGLPNLQALHKIMIGENTEEMIGCDLKLEKAAHITVKEGIATAEKVGDYVSRDLLLMILEDTEEHIEWLETQLDLIAKHGHRAAQHQAAGQPDHVFRIAAQEAAVIQRQRKNLDDHRQHDEHVKNAHVHARALGRDATGQHHVRIAHDAGPRQADAHHRHEQQRLRVYQRDAEHAHAGQRQADAVRDLRSIAARKRHQRQRADERHEVIERPHLPGQQTGIAKPLRGLVGGAVQGGRQRQHDVLPIAEHRIPLEQLDPRQLAHGRRHVAERAGDIAQRVAPAGGTRADLGQLVVAQRMLGRGLQGPQHRRDGKHGADQERGNHDMRNMAAVHGILVHAHPHQQRRRQVCQRLAQSRKGTLREKTHRVLAGRQLVAHECAVRLHGDVVGRVQYPQQAGGHPQRGAERHGQQTQAAQDGADQKIWRAPSPARDGAVAHGADQRLHQQPGHRTTGAASCGLRHDRAQLPGRDPRRIKPDRGRHGAGHAADGARERIGARQRQGHRPALRLAEQEHGGKRVARAHRIDHARRRVAVLVDGDRAVTRKVHGPALAERDDQSLQREGAHQRPAGVLHGAAVDCLGARLGVGVPLEQVLQFFLVDLDDVRQVQRLERAALGHLAVAHVQIEVALRAGRVQHGAQGGARAVVALRHGAEIDDRWRRCRQRGQRRRGVHVIVGLVGQDDEAVGVAAALHHHAAGRFTGVDLQAVFAHAEAGELALHQRAVLVLADARDHQRSDAKGGQVARHVERRAAHHLLGDEIVHQRLAEYGNGAVQRNLLRRVRKIEQREEPLAACQRQHAPGCIGCIGQQRARGAGGQRLMLAAGADQIREALVHGAFDAAGIGAMLPALLVEHGTVQPAAVHRVLRALQITIVVLHRQLVAHVQHRQRAKAQRQPVQQQHAAQRQSAFFVGGGGLQARERRGHAIAAVRRIGIGALEHGAARIAVALPGKEARGAGQPRRTVRARFGAQHVPADVVVAAHITEPGRRARQLRRVANHGAQHCRILFRQRHPAGGHQAAVVGDVAFGGGGAAQVGGQLPGRHDGFGLEQHARRHDIDDRAQRLQQLVRLRLVHAVGAGALPQERGGIEPERLDAAIGQAQHHCRHLGEHLGVGPVQVPLVRVKRGPHPAAGRFHVRKIARCNLRKHLAQRAFVQIRQIAVGEHVKARTRLRVAGLGGQGPRVVVGHVVEDQVRTQAHAGRAQLGGQRLQVGVAAQRGIDVIEAGDGKAAVVLARARTQEWQQVQVRHAQLPQVRDALRDAAQIAAELLHVGAVPEHALAEKPVRLRSALRIERMQIGRALRMQVAEGFHQVAVPAVEPRMVAIQTGEQPVQHGRAGGQAFCRLRAQCFGEDRQQAVVGADRHRGLFRHAVIDERIDHLIGRHGDGVRIVAPRLAGADHAGADGGVAEGVGGRHLVDPLGLAARRVADIGHVGSGRAGDFGMGVRGAARDAQAPDAVRAFQFHALGVVLVGRAALGGGFVIALVGLGLEQRHKRADAAAAPFHAAFQLPDGVDVDRRAAIERSAEQDAVRIEGHAVAHARKRRQVAGDAVIAAHRIRCVIDLVVDHLLGGRAVQQTGDGIGGRAGRGLVGGAGGFLTVLAHARVQIERTGFIAHVQVRRRGLVLHVHGARAAAAERSAHQARGESGGGAGSGAIGEQGRLVAAGLHQVLVEVPGQRQLLVGQVQACRRGQLGPIGQFERLGQLGVVEGIARVVDRRVEHHGGKRQAVIGLTAIGAGGERVVAGGAAVAGEDAGKAAAVVGGAEVVRQIPAVAQVERTFQAQRVALDMQAVVDVGRDGRVVLRERDVARPVRRIEAHRARIDARDFRDLAVHRAHRHRQRGGGFVVQVLERDADKPVIEIVREVAADLAAAGRAHARIAHAFAGAVVTADEKARPVGERRAVVEVVAGFVVAQAPADRNATALFLAGLGDEVDDAARRVGGQGGRGTAAHHFQVVERAVDLDEAVGRGEVEVAELQHRQAVFLDLHVARAAGRYRHAAHGDVGIAFTTGRLGAHARHGAQHFGRAQGRGIADGVRFQGTDRHAGLHLGRAERGAGDDHAFHVEAIGGSGCGSFLGVGAQVQHGGRDGCGNAAQLGDAVGHGVSSVVVRGRQLERRRFAAFDQFQQRGHQRPSGFADRLLDGGQRRMEVAGQFDVVVAHHRHLPRHEQAVLAHGVDRLHGQQVGPGKDAVERHAAAQQFFHRLLPALGQERYRHQQFGIDADAGFLQRAAVTGVALPHFRQVDVAKEGDAAAALRQQVGHGQFAAGDVVAADRAIELLRQLRAPHDNGHVARGQLVQLVVVAPLADQDDADHAARVERCGGRIQFIGIHARDQHVEAQFRQGVGQAAQHAEEKRIGQVLARAGVVRDHHADGAVLLHAQVLRADIDGVLERARQLHDAHPRLFAHQLAAGQRARDGGRGHAGQARNVGHLQTLLGGGGSGAVRGGRAGGGLGRCHASGGRQRVLERRAFGQLVEQARQVGVVVAPGDVREAEREPAQRATDGHVGQRVVLAGAVRRLAQFFGQRGQAQVHLAQLARDPLLALLLDGALDALEAHGDGRIEDAVGQRFPALDVGAVAAVGRQQLAHGRERVEVFDHHARIDHHAAIFHEQAGHFTQRVELADGGIGGPDIFQFELVVEFFFRQHDAYFADIRTGEGTDEFHGALQ</sequence>
<dbReference type="GO" id="GO:0055085">
    <property type="term" value="P:transmembrane transport"/>
    <property type="evidence" value="ECO:0007669"/>
    <property type="project" value="InterPro"/>
</dbReference>
<feature type="compositionally biased region" description="Basic and acidic residues" evidence="11">
    <location>
        <begin position="951"/>
        <end position="972"/>
    </location>
</feature>
<evidence type="ECO:0000256" key="1">
    <source>
        <dbReference type="ARBA" id="ARBA00004167"/>
    </source>
</evidence>
<evidence type="ECO:0000256" key="7">
    <source>
        <dbReference type="ARBA" id="ARBA00022989"/>
    </source>
</evidence>
<dbReference type="InterPro" id="IPR012347">
    <property type="entry name" value="Ferritin-like"/>
</dbReference>
<dbReference type="GO" id="GO:0006826">
    <property type="term" value="P:iron ion transport"/>
    <property type="evidence" value="ECO:0007669"/>
    <property type="project" value="InterPro"/>
</dbReference>
<evidence type="ECO:0000256" key="11">
    <source>
        <dbReference type="SAM" id="MobiDB-lite"/>
    </source>
</evidence>
<evidence type="ECO:0000256" key="9">
    <source>
        <dbReference type="ARBA" id="ARBA00023136"/>
    </source>
</evidence>
<feature type="region of interest" description="Disordered" evidence="11">
    <location>
        <begin position="886"/>
        <end position="995"/>
    </location>
</feature>
<dbReference type="GO" id="GO:0006879">
    <property type="term" value="P:intracellular iron ion homeostasis"/>
    <property type="evidence" value="ECO:0007669"/>
    <property type="project" value="UniProtKB-KW"/>
</dbReference>
<dbReference type="Pfam" id="PF00210">
    <property type="entry name" value="Ferritin"/>
    <property type="match status" value="1"/>
</dbReference>
<dbReference type="InterPro" id="IPR008331">
    <property type="entry name" value="Ferritin_DPS_dom"/>
</dbReference>
<dbReference type="PROSITE" id="PS50905">
    <property type="entry name" value="FERRITIN_LIKE"/>
    <property type="match status" value="1"/>
</dbReference>
<dbReference type="InterPro" id="IPR006260">
    <property type="entry name" value="TonB/TolA_C"/>
</dbReference>
<dbReference type="EMBL" id="BKCJ010000001">
    <property type="protein sequence ID" value="GEU28145.1"/>
    <property type="molecule type" value="Genomic_DNA"/>
</dbReference>
<evidence type="ECO:0000256" key="2">
    <source>
        <dbReference type="ARBA" id="ARBA00013107"/>
    </source>
</evidence>
<evidence type="ECO:0000259" key="14">
    <source>
        <dbReference type="PROSITE" id="PS52015"/>
    </source>
</evidence>
<dbReference type="FunFam" id="1.20.1260.10:FF:000005">
    <property type="entry name" value="Bacterioferritin"/>
    <property type="match status" value="1"/>
</dbReference>
<dbReference type="CDD" id="cd00907">
    <property type="entry name" value="Bacterioferritin"/>
    <property type="match status" value="1"/>
</dbReference>
<dbReference type="PANTHER" id="PTHR30295:SF0">
    <property type="entry name" value="BACTERIOFERRITIN"/>
    <property type="match status" value="1"/>
</dbReference>
<dbReference type="PANTHER" id="PTHR30295">
    <property type="entry name" value="BACTERIOFERRITIN"/>
    <property type="match status" value="1"/>
</dbReference>
<keyword evidence="5 12" id="KW-0812">Transmembrane</keyword>
<dbReference type="InterPro" id="IPR002024">
    <property type="entry name" value="Bacterioferritin"/>
</dbReference>
<evidence type="ECO:0000256" key="10">
    <source>
        <dbReference type="ARBA" id="ARBA00047990"/>
    </source>
</evidence>
<dbReference type="GO" id="GO:0020037">
    <property type="term" value="F:heme binding"/>
    <property type="evidence" value="ECO:0007669"/>
    <property type="project" value="TreeGrafter"/>
</dbReference>
<dbReference type="NCBIfam" id="TIGR01352">
    <property type="entry name" value="tonB_Cterm"/>
    <property type="match status" value="1"/>
</dbReference>
<protein>
    <recommendedName>
        <fullName evidence="2">ferroxidase</fullName>
        <ecNumber evidence="2">1.16.3.1</ecNumber>
    </recommendedName>
</protein>
<comment type="catalytic activity">
    <reaction evidence="10">
        <text>4 Fe(2+) + O2 + 4 H(+) = 4 Fe(3+) + 2 H2O</text>
        <dbReference type="Rhea" id="RHEA:11148"/>
        <dbReference type="ChEBI" id="CHEBI:15377"/>
        <dbReference type="ChEBI" id="CHEBI:15378"/>
        <dbReference type="ChEBI" id="CHEBI:15379"/>
        <dbReference type="ChEBI" id="CHEBI:29033"/>
        <dbReference type="ChEBI" id="CHEBI:29034"/>
        <dbReference type="EC" id="1.16.3.1"/>
    </reaction>
</comment>
<dbReference type="PRINTS" id="PR00601">
    <property type="entry name" value="BACFERRITIN"/>
</dbReference>
<dbReference type="Gene3D" id="1.20.1260.10">
    <property type="match status" value="1"/>
</dbReference>
<evidence type="ECO:0000313" key="15">
    <source>
        <dbReference type="EMBL" id="GEU28145.1"/>
    </source>
</evidence>
<dbReference type="GO" id="GO:0016020">
    <property type="term" value="C:membrane"/>
    <property type="evidence" value="ECO:0007669"/>
    <property type="project" value="UniProtKB-SubCell"/>
</dbReference>
<evidence type="ECO:0000256" key="8">
    <source>
        <dbReference type="ARBA" id="ARBA00023004"/>
    </source>
</evidence>
<dbReference type="Gene3D" id="3.30.1150.10">
    <property type="match status" value="1"/>
</dbReference>
<keyword evidence="8" id="KW-0408">Iron</keyword>
<feature type="domain" description="TonB C-terminal" evidence="14">
    <location>
        <begin position="150"/>
        <end position="247"/>
    </location>
</feature>
<dbReference type="GO" id="GO:0008199">
    <property type="term" value="F:ferric iron binding"/>
    <property type="evidence" value="ECO:0007669"/>
    <property type="project" value="InterPro"/>
</dbReference>
<keyword evidence="3" id="KW-0409">Iron storage</keyword>
<dbReference type="NCBIfam" id="TIGR00754">
    <property type="entry name" value="bfr"/>
    <property type="match status" value="1"/>
</dbReference>
<dbReference type="InterPro" id="IPR009078">
    <property type="entry name" value="Ferritin-like_SF"/>
</dbReference>
<evidence type="ECO:0000256" key="4">
    <source>
        <dbReference type="ARBA" id="ARBA00022617"/>
    </source>
</evidence>
<comment type="caution">
    <text evidence="15">The sequence shown here is derived from an EMBL/GenBank/DDBJ whole genome shotgun (WGS) entry which is preliminary data.</text>
</comment>
<dbReference type="InterPro" id="IPR009040">
    <property type="entry name" value="Ferritin-like_diiron"/>
</dbReference>
<dbReference type="Pfam" id="PF03544">
    <property type="entry name" value="TonB_C"/>
    <property type="match status" value="1"/>
</dbReference>
<dbReference type="EC" id="1.16.3.1" evidence="2"/>
<keyword evidence="7 12" id="KW-1133">Transmembrane helix</keyword>
<feature type="domain" description="Ferritin-like diiron" evidence="13">
    <location>
        <begin position="429"/>
        <end position="573"/>
    </location>
</feature>
<keyword evidence="6" id="KW-0479">Metal-binding</keyword>
<dbReference type="GO" id="GO:0004322">
    <property type="term" value="F:ferroxidase activity"/>
    <property type="evidence" value="ECO:0007669"/>
    <property type="project" value="UniProtKB-EC"/>
</dbReference>
<organism evidence="15">
    <name type="scientific">Tanacetum cinerariifolium</name>
    <name type="common">Dalmatian daisy</name>
    <name type="synonym">Chrysanthemum cinerariifolium</name>
    <dbReference type="NCBI Taxonomy" id="118510"/>
    <lineage>
        <taxon>Eukaryota</taxon>
        <taxon>Viridiplantae</taxon>
        <taxon>Streptophyta</taxon>
        <taxon>Embryophyta</taxon>
        <taxon>Tracheophyta</taxon>
        <taxon>Spermatophyta</taxon>
        <taxon>Magnoliopsida</taxon>
        <taxon>eudicotyledons</taxon>
        <taxon>Gunneridae</taxon>
        <taxon>Pentapetalae</taxon>
        <taxon>asterids</taxon>
        <taxon>campanulids</taxon>
        <taxon>Asterales</taxon>
        <taxon>Asteraceae</taxon>
        <taxon>Asteroideae</taxon>
        <taxon>Anthemideae</taxon>
        <taxon>Anthemidinae</taxon>
        <taxon>Tanacetum</taxon>
    </lineage>
</organism>
<proteinExistence type="predicted"/>
<name>A0A699GJ63_TANCI</name>
<dbReference type="SUPFAM" id="SSF74653">
    <property type="entry name" value="TolA/TonB C-terminal domain"/>
    <property type="match status" value="1"/>
</dbReference>
<evidence type="ECO:0000256" key="6">
    <source>
        <dbReference type="ARBA" id="ARBA00022723"/>
    </source>
</evidence>
<keyword evidence="4" id="KW-0349">Heme</keyword>
<dbReference type="PROSITE" id="PS52015">
    <property type="entry name" value="TONB_CTD"/>
    <property type="match status" value="1"/>
</dbReference>
<gene>
    <name evidence="15" type="ORF">Tci_000123</name>
</gene>
<keyword evidence="9 12" id="KW-0472">Membrane</keyword>
<accession>A0A699GJ63</accession>
<dbReference type="InterPro" id="IPR037682">
    <property type="entry name" value="TonB_C"/>
</dbReference>
<feature type="region of interest" description="Disordered" evidence="11">
    <location>
        <begin position="119"/>
        <end position="147"/>
    </location>
</feature>
<evidence type="ECO:0000256" key="3">
    <source>
        <dbReference type="ARBA" id="ARBA00022434"/>
    </source>
</evidence>
<comment type="subcellular location">
    <subcellularLocation>
        <location evidence="1">Membrane</location>
        <topology evidence="1">Single-pass membrane protein</topology>
    </subcellularLocation>
</comment>
<feature type="transmembrane region" description="Helical" evidence="12">
    <location>
        <begin position="35"/>
        <end position="52"/>
    </location>
</feature>
<dbReference type="GO" id="GO:0005829">
    <property type="term" value="C:cytosol"/>
    <property type="evidence" value="ECO:0007669"/>
    <property type="project" value="TreeGrafter"/>
</dbReference>
<evidence type="ECO:0000256" key="12">
    <source>
        <dbReference type="SAM" id="Phobius"/>
    </source>
</evidence>
<evidence type="ECO:0000259" key="13">
    <source>
        <dbReference type="PROSITE" id="PS50905"/>
    </source>
</evidence>
<dbReference type="SUPFAM" id="SSF47240">
    <property type="entry name" value="Ferritin-like"/>
    <property type="match status" value="1"/>
</dbReference>
<feature type="compositionally biased region" description="Low complexity" evidence="11">
    <location>
        <begin position="123"/>
        <end position="137"/>
    </location>
</feature>
<evidence type="ECO:0000256" key="5">
    <source>
        <dbReference type="ARBA" id="ARBA00022692"/>
    </source>
</evidence>